<name>A0A650CRG0_9CREN</name>
<dbReference type="RefSeq" id="WP_156007493.1">
    <property type="nucleotide sequence ID" value="NZ_CP045483.1"/>
</dbReference>
<evidence type="ECO:0000313" key="1">
    <source>
        <dbReference type="EMBL" id="QGR20067.1"/>
    </source>
</evidence>
<dbReference type="EMBL" id="CP045483">
    <property type="protein sequence ID" value="QGR20067.1"/>
    <property type="molecule type" value="Genomic_DNA"/>
</dbReference>
<reference evidence="1 2" key="1">
    <citation type="submission" date="2019-10" db="EMBL/GenBank/DDBJ databases">
        <title>Genome Sequences from Six Type Strain Members of the Archaeal Family Sulfolobaceae: Acidianus ambivalens, Acidianus infernus, Metallosphaera prunae, Stygiolobus azoricus, Sulfolobus metallicus, and Sulfurisphaera ohwakuensis.</title>
        <authorList>
            <person name="Counts J.A."/>
            <person name="Kelly R.M."/>
        </authorList>
    </citation>
    <scope>NUCLEOTIDE SEQUENCE [LARGE SCALE GENOMIC DNA]</scope>
    <source>
        <strain evidence="1 2">FC6</strain>
    </source>
</reference>
<sequence>MNTKLLAILLVISVLTNVYLAYLLSHVIQTQYIGYARNISTNSFASSHSSINSYTSSFTRSVKLILAHDSQVTFSLVNNGNNITYALVIITLIHEGHHEEKVIILTTHNESVTIELDKGVYKVEEEFSVVYSGYLNISGISVNISVSSSDEE</sequence>
<keyword evidence="2" id="KW-1185">Reference proteome</keyword>
<proteinExistence type="predicted"/>
<protein>
    <submittedName>
        <fullName evidence="1">Uncharacterized protein</fullName>
    </submittedName>
</protein>
<organism evidence="1 2">
    <name type="scientific">Stygiolobus azoricus</name>
    <dbReference type="NCBI Taxonomy" id="41675"/>
    <lineage>
        <taxon>Archaea</taxon>
        <taxon>Thermoproteota</taxon>
        <taxon>Thermoprotei</taxon>
        <taxon>Sulfolobales</taxon>
        <taxon>Sulfolobaceae</taxon>
        <taxon>Stygiolobus</taxon>
    </lineage>
</organism>
<gene>
    <name evidence="1" type="ORF">D1868_08750</name>
</gene>
<dbReference type="Proteomes" id="UP000423396">
    <property type="component" value="Chromosome"/>
</dbReference>
<dbReference type="GeneID" id="42799154"/>
<evidence type="ECO:0000313" key="2">
    <source>
        <dbReference type="Proteomes" id="UP000423396"/>
    </source>
</evidence>
<dbReference type="AlphaFoldDB" id="A0A650CRG0"/>
<accession>A0A650CRG0</accession>
<dbReference type="KEGG" id="sazo:D1868_08750"/>